<dbReference type="AlphaFoldDB" id="B6AAA7"/>
<dbReference type="GeneID" id="6994325"/>
<dbReference type="InterPro" id="IPR000073">
    <property type="entry name" value="AB_hydrolase_1"/>
</dbReference>
<feature type="domain" description="Serine aminopeptidase S33" evidence="2">
    <location>
        <begin position="51"/>
        <end position="182"/>
    </location>
</feature>
<dbReference type="InterPro" id="IPR022742">
    <property type="entry name" value="Hydrolase_4"/>
</dbReference>
<keyword evidence="4" id="KW-1185">Reference proteome</keyword>
<organism evidence="3 4">
    <name type="scientific">Cryptosporidium muris (strain RN66)</name>
    <dbReference type="NCBI Taxonomy" id="441375"/>
    <lineage>
        <taxon>Eukaryota</taxon>
        <taxon>Sar</taxon>
        <taxon>Alveolata</taxon>
        <taxon>Apicomplexa</taxon>
        <taxon>Conoidasida</taxon>
        <taxon>Coccidia</taxon>
        <taxon>Eucoccidiorida</taxon>
        <taxon>Eimeriorina</taxon>
        <taxon>Cryptosporidiidae</taxon>
        <taxon>Cryptosporidium</taxon>
    </lineage>
</organism>
<feature type="chain" id="PRO_5002839509" evidence="1">
    <location>
        <begin position="19"/>
        <end position="355"/>
    </location>
</feature>
<gene>
    <name evidence="3" type="ORF">CMU_042210</name>
</gene>
<evidence type="ECO:0000313" key="3">
    <source>
        <dbReference type="EMBL" id="EEA05148.1"/>
    </source>
</evidence>
<dbReference type="InterPro" id="IPR050266">
    <property type="entry name" value="AB_hydrolase_sf"/>
</dbReference>
<dbReference type="EMBL" id="DS989726">
    <property type="protein sequence ID" value="EEA05148.1"/>
    <property type="molecule type" value="Genomic_DNA"/>
</dbReference>
<dbReference type="GO" id="GO:0004806">
    <property type="term" value="F:triacylglycerol lipase activity"/>
    <property type="evidence" value="ECO:0007669"/>
    <property type="project" value="UniProtKB-EC"/>
</dbReference>
<dbReference type="OMA" id="ACHLASY"/>
<dbReference type="PRINTS" id="PR00111">
    <property type="entry name" value="ABHYDROLASE"/>
</dbReference>
<keyword evidence="1" id="KW-0732">Signal</keyword>
<evidence type="ECO:0000256" key="1">
    <source>
        <dbReference type="SAM" id="SignalP"/>
    </source>
</evidence>
<dbReference type="Proteomes" id="UP000001460">
    <property type="component" value="Unassembled WGS sequence"/>
</dbReference>
<dbReference type="SUPFAM" id="SSF53474">
    <property type="entry name" value="alpha/beta-Hydrolases"/>
    <property type="match status" value="1"/>
</dbReference>
<accession>B6AAA7</accession>
<dbReference type="Gene3D" id="3.40.50.1820">
    <property type="entry name" value="alpha/beta hydrolase"/>
    <property type="match status" value="1"/>
</dbReference>
<keyword evidence="3" id="KW-0378">Hydrolase</keyword>
<dbReference type="PANTHER" id="PTHR43798">
    <property type="entry name" value="MONOACYLGLYCEROL LIPASE"/>
    <property type="match status" value="1"/>
</dbReference>
<dbReference type="RefSeq" id="XP_002139497.1">
    <property type="nucleotide sequence ID" value="XM_002139461.1"/>
</dbReference>
<dbReference type="Pfam" id="PF12146">
    <property type="entry name" value="Hydrolase_4"/>
    <property type="match status" value="1"/>
</dbReference>
<evidence type="ECO:0000259" key="2">
    <source>
        <dbReference type="Pfam" id="PF12146"/>
    </source>
</evidence>
<evidence type="ECO:0000313" key="4">
    <source>
        <dbReference type="Proteomes" id="UP000001460"/>
    </source>
</evidence>
<dbReference type="VEuPathDB" id="CryptoDB:CMU_042210"/>
<name>B6AAA7_CRYMR</name>
<proteinExistence type="predicted"/>
<protein>
    <submittedName>
        <fullName evidence="3">Hydrolase, alpha/beta fold family protein</fullName>
        <ecNumber evidence="3">3.1.1.3</ecNumber>
    </submittedName>
</protein>
<dbReference type="STRING" id="441375.B6AAA7"/>
<reference evidence="3" key="1">
    <citation type="submission" date="2008-06" db="EMBL/GenBank/DDBJ databases">
        <authorList>
            <person name="Lorenzi H."/>
            <person name="Inman J."/>
            <person name="Miller J."/>
            <person name="Schobel S."/>
            <person name="Amedeo P."/>
            <person name="Caler E.V."/>
            <person name="da Silva J."/>
        </authorList>
    </citation>
    <scope>NUCLEOTIDE SEQUENCE [LARGE SCALE GENOMIC DNA]</scope>
    <source>
        <strain evidence="3">RN66</strain>
    </source>
</reference>
<dbReference type="eggNOG" id="KOG1454">
    <property type="taxonomic scope" value="Eukaryota"/>
</dbReference>
<sequence>MTLNSLLLFILYLSTVESFRRGVETIENSRYVTLSSGRTKYRIFGTNNPIHKRIVTIHGLLGCGEEYNRWRGTIVGRGYHLLQYDLVGHGLSEWRIKGLLKIDDFVKQLRELLVAIGWTNSKIILIGLSLGGLISVNYSVKYPEHIESLILLAPAGIISRYDSPNLYKLSKIFSPSLAKNIHKYPIFLKTMKDFLNLLGIISSPYDPYYIMKWSTIFKIGLGGRLFERYDDYKRLAKIKDMFPILFIWGGNDLVLPLKFAFSFLKANFPESRIVILPFTSHVLTLGSLSPINIALEFLEKTTVGNTLESLNEESNEFQIIEGIKFRYTNNSVIYQINTEKYLIDDYTDILNYGYS</sequence>
<dbReference type="OrthoDB" id="408373at2759"/>
<feature type="signal peptide" evidence="1">
    <location>
        <begin position="1"/>
        <end position="18"/>
    </location>
</feature>
<dbReference type="EC" id="3.1.1.3" evidence="3"/>
<dbReference type="InterPro" id="IPR029058">
    <property type="entry name" value="AB_hydrolase_fold"/>
</dbReference>